<gene>
    <name evidence="1" type="ORF">IMCC3317_05120</name>
</gene>
<accession>A0A7L4ZG29</accession>
<evidence type="ECO:0000313" key="1">
    <source>
        <dbReference type="EMBL" id="QHI35166.1"/>
    </source>
</evidence>
<dbReference type="EMBL" id="CP019288">
    <property type="protein sequence ID" value="QHI35166.1"/>
    <property type="molecule type" value="Genomic_DNA"/>
</dbReference>
<keyword evidence="2" id="KW-1185">Reference proteome</keyword>
<organism evidence="1 2">
    <name type="scientific">Kordia antarctica</name>
    <dbReference type="NCBI Taxonomy" id="1218801"/>
    <lineage>
        <taxon>Bacteria</taxon>
        <taxon>Pseudomonadati</taxon>
        <taxon>Bacteroidota</taxon>
        <taxon>Flavobacteriia</taxon>
        <taxon>Flavobacteriales</taxon>
        <taxon>Flavobacteriaceae</taxon>
        <taxon>Kordia</taxon>
    </lineage>
</organism>
<evidence type="ECO:0000313" key="2">
    <source>
        <dbReference type="Proteomes" id="UP000464657"/>
    </source>
</evidence>
<dbReference type="OrthoDB" id="9829427at2"/>
<sequence length="219" mass="26043">MQKVKIVKRISFFVLILLITISCENNKQSDDQQLLELVLKQKQSQFSKPIYLNPNGDNNSLKDFFRFRNSENETFRFANLKDSNTEIANDSLYIKYDTIIYEKQKIISNNYIMNGKGIDENVETFLKDSFNYKKERIVKWVVPKSLKNIVNKNKDTKDYLIKVSAPIYNLDKNKAILMTFHRSSKNMAQQNIYFIERKTENWNIIYSEESDMFLDLRIE</sequence>
<name>A0A7L4ZG29_9FLAO</name>
<proteinExistence type="predicted"/>
<reference evidence="1 2" key="1">
    <citation type="journal article" date="2013" name="Int. J. Syst. Evol. Microbiol.">
        <title>Kordia antarctica sp. nov., isolated from Antarctic seawater.</title>
        <authorList>
            <person name="Baek K."/>
            <person name="Choi A."/>
            <person name="Kang I."/>
            <person name="Lee K."/>
            <person name="Cho J.C."/>
        </authorList>
    </citation>
    <scope>NUCLEOTIDE SEQUENCE [LARGE SCALE GENOMIC DNA]</scope>
    <source>
        <strain evidence="1 2">IMCC3317</strain>
    </source>
</reference>
<protein>
    <recommendedName>
        <fullName evidence="3">Lipoprotein</fullName>
    </recommendedName>
</protein>
<dbReference type="Proteomes" id="UP000464657">
    <property type="component" value="Chromosome"/>
</dbReference>
<dbReference type="RefSeq" id="WP_160127927.1">
    <property type="nucleotide sequence ID" value="NZ_CP019288.1"/>
</dbReference>
<dbReference type="KEGG" id="kan:IMCC3317_05120"/>
<dbReference type="AlphaFoldDB" id="A0A7L4ZG29"/>
<evidence type="ECO:0008006" key="3">
    <source>
        <dbReference type="Google" id="ProtNLM"/>
    </source>
</evidence>
<dbReference type="PROSITE" id="PS51257">
    <property type="entry name" value="PROKAR_LIPOPROTEIN"/>
    <property type="match status" value="1"/>
</dbReference>